<evidence type="ECO:0000313" key="2">
    <source>
        <dbReference type="EMBL" id="EMD86580.1"/>
    </source>
</evidence>
<dbReference type="InterPro" id="IPR001810">
    <property type="entry name" value="F-box_dom"/>
</dbReference>
<proteinExistence type="predicted"/>
<dbReference type="OrthoDB" id="10350007at2759"/>
<keyword evidence="3" id="KW-1185">Reference proteome</keyword>
<gene>
    <name evidence="2" type="ORF">COCHEDRAFT_1034384</name>
</gene>
<evidence type="ECO:0000259" key="1">
    <source>
        <dbReference type="PROSITE" id="PS50181"/>
    </source>
</evidence>
<dbReference type="HOGENOM" id="CLU_048594_0_0_1"/>
<feature type="domain" description="F-box" evidence="1">
    <location>
        <begin position="1"/>
        <end position="45"/>
    </location>
</feature>
<evidence type="ECO:0000313" key="3">
    <source>
        <dbReference type="Proteomes" id="UP000016936"/>
    </source>
</evidence>
<dbReference type="Proteomes" id="UP000016936">
    <property type="component" value="Unassembled WGS sequence"/>
</dbReference>
<name>M2SML4_COCH5</name>
<dbReference type="EMBL" id="KB445584">
    <property type="protein sequence ID" value="EMD86580.1"/>
    <property type="molecule type" value="Genomic_DNA"/>
</dbReference>
<dbReference type="PROSITE" id="PS50181">
    <property type="entry name" value="FBOX"/>
    <property type="match status" value="1"/>
</dbReference>
<reference evidence="3" key="2">
    <citation type="journal article" date="2013" name="PLoS Genet.">
        <title>Comparative genome structure, secondary metabolite, and effector coding capacity across Cochliobolus pathogens.</title>
        <authorList>
            <person name="Condon B.J."/>
            <person name="Leng Y."/>
            <person name="Wu D."/>
            <person name="Bushley K.E."/>
            <person name="Ohm R.A."/>
            <person name="Otillar R."/>
            <person name="Martin J."/>
            <person name="Schackwitz W."/>
            <person name="Grimwood J."/>
            <person name="MohdZainudin N."/>
            <person name="Xue C."/>
            <person name="Wang R."/>
            <person name="Manning V.A."/>
            <person name="Dhillon B."/>
            <person name="Tu Z.J."/>
            <person name="Steffenson B.J."/>
            <person name="Salamov A."/>
            <person name="Sun H."/>
            <person name="Lowry S."/>
            <person name="LaButti K."/>
            <person name="Han J."/>
            <person name="Copeland A."/>
            <person name="Lindquist E."/>
            <person name="Barry K."/>
            <person name="Schmutz J."/>
            <person name="Baker S.E."/>
            <person name="Ciuffetti L.M."/>
            <person name="Grigoriev I.V."/>
            <person name="Zhong S."/>
            <person name="Turgeon B.G."/>
        </authorList>
    </citation>
    <scope>NUCLEOTIDE SEQUENCE [LARGE SCALE GENOMIC DNA]</scope>
    <source>
        <strain evidence="3">C5 / ATCC 48332 / race O</strain>
    </source>
</reference>
<organism evidence="2 3">
    <name type="scientific">Cochliobolus heterostrophus (strain C5 / ATCC 48332 / race O)</name>
    <name type="common">Southern corn leaf blight fungus</name>
    <name type="synonym">Bipolaris maydis</name>
    <dbReference type="NCBI Taxonomy" id="701091"/>
    <lineage>
        <taxon>Eukaryota</taxon>
        <taxon>Fungi</taxon>
        <taxon>Dikarya</taxon>
        <taxon>Ascomycota</taxon>
        <taxon>Pezizomycotina</taxon>
        <taxon>Dothideomycetes</taxon>
        <taxon>Pleosporomycetidae</taxon>
        <taxon>Pleosporales</taxon>
        <taxon>Pleosporineae</taxon>
        <taxon>Pleosporaceae</taxon>
        <taxon>Bipolaris</taxon>
    </lineage>
</organism>
<reference evidence="2 3" key="1">
    <citation type="journal article" date="2012" name="PLoS Pathog.">
        <title>Diverse lifestyles and strategies of plant pathogenesis encoded in the genomes of eighteen Dothideomycetes fungi.</title>
        <authorList>
            <person name="Ohm R.A."/>
            <person name="Feau N."/>
            <person name="Henrissat B."/>
            <person name="Schoch C.L."/>
            <person name="Horwitz B.A."/>
            <person name="Barry K.W."/>
            <person name="Condon B.J."/>
            <person name="Copeland A.C."/>
            <person name="Dhillon B."/>
            <person name="Glaser F."/>
            <person name="Hesse C.N."/>
            <person name="Kosti I."/>
            <person name="LaButti K."/>
            <person name="Lindquist E.A."/>
            <person name="Lucas S."/>
            <person name="Salamov A.A."/>
            <person name="Bradshaw R.E."/>
            <person name="Ciuffetti L."/>
            <person name="Hamelin R.C."/>
            <person name="Kema G.H.J."/>
            <person name="Lawrence C."/>
            <person name="Scott J.A."/>
            <person name="Spatafora J.W."/>
            <person name="Turgeon B.G."/>
            <person name="de Wit P.J.G.M."/>
            <person name="Zhong S."/>
            <person name="Goodwin S.B."/>
            <person name="Grigoriev I.V."/>
        </authorList>
    </citation>
    <scope>NUCLEOTIDE SEQUENCE [LARGE SCALE GENOMIC DNA]</scope>
    <source>
        <strain evidence="3">C5 / ATCC 48332 / race O</strain>
    </source>
</reference>
<sequence length="454" mass="51362">MSYIDRLPIELALEVTRYLPQPDVAAFVQASKNLFEAEEALYKAIKLVYQTSPKVLSLVRFLQRYPFFTSVTRAIEINAAVLESGDVHELSYEDSDEARHLTESLIQLRATSPSTPDAVILPKDTKKKWLLAWMSETGYLSACLAWIIFKAENLEVLQLDMSRFQEAAMFFDLFHSTYSTGLAHGHQPFAHLQRLEITLSHQNAFVPLVSTLTEVVVTRPGTEPVFGVPGLQTSDATSLRSIHIRGGFNGASQITELLRTGAPPNLEEICIRDDGLFSDDESSNFFDTVFQTALKIKTLVLTFRYKGDDFDLATIIPPNAHRLETVTYFGIHQWLLPDVGPDLDLQQLKRSVPPNVKELEIQGLNVDAIRHVVDNHRDSEFIPMNIPDQLNTLHLSFDVDAEEFDSPTEKLADIMPALRTLSRQLRQSRCTLLVCVRKRILYFSEEKVVFKAKP</sequence>
<protein>
    <recommendedName>
        <fullName evidence="1">F-box domain-containing protein</fullName>
    </recommendedName>
</protein>
<accession>M2SML4</accession>
<dbReference type="AlphaFoldDB" id="M2SML4"/>